<dbReference type="GeneID" id="108561207"/>
<keyword evidence="1" id="KW-0732">Signal</keyword>
<keyword evidence="2" id="KW-1185">Reference proteome</keyword>
<dbReference type="RefSeq" id="XP_017774539.1">
    <property type="nucleotide sequence ID" value="XM_017919050.1"/>
</dbReference>
<dbReference type="Proteomes" id="UP000695000">
    <property type="component" value="Unplaced"/>
</dbReference>
<name>A0ABM1MIY9_NICVS</name>
<sequence>METFNVGTILLLCSSFILQSSARITIVTQIEHSSHIMKSHCVTTNESQTLTWTTPYDESYYENCDDKYDDRMIFVPNHWQLESNHHTFTGPILDPRWQIFNTFMTRNMNKESIDLTRPLKIYFEFSFSIKYQDDAEISFSFNRTLLQTLSFKTDALTIYFYKGFIVKKQFILSLDGWNHFTIRYDAQTKQYLMIQNGNIVVVEDTNNFFAIDQVDMQSEEGAIWKLHSYNYYRTIFNLSETMFVEMVRPRDGKLCLSAYFYFEHKLTVELRLDSNIYKQQTFENDKMSWKLIKMEASVNGRTANRFFTFWIKYRHEKDILFSHLKLNSDCESGINKISTDVKIDDLQLVSCESLNNPNELVKMDEFNGTIVDSACSVDEFGYDCIKCKSVFDTDVCLKTMTCDEINKCYCQPGFYEKYCSFDCEEGFGFECAQKCGKCKDNERCHHINGHCLNGCEKYYVEPFCNETDLPYLKEAPRVHSPCSDYSCELIFNPDMYEGRKKPDSYNFQYQNTQWIRGGDQLNITSFPQILDITYNTNNTKYIVRFVLCVKDECMEGNEVPTLTFNTP</sequence>
<reference evidence="3" key="1">
    <citation type="submission" date="2025-08" db="UniProtKB">
        <authorList>
            <consortium name="RefSeq"/>
        </authorList>
    </citation>
    <scope>IDENTIFICATION</scope>
    <source>
        <tissue evidence="3">Whole Larva</tissue>
    </source>
</reference>
<feature type="chain" id="PRO_5046292920" evidence="1">
    <location>
        <begin position="23"/>
        <end position="567"/>
    </location>
</feature>
<feature type="signal peptide" evidence="1">
    <location>
        <begin position="1"/>
        <end position="22"/>
    </location>
</feature>
<evidence type="ECO:0000313" key="3">
    <source>
        <dbReference type="RefSeq" id="XP_017774539.1"/>
    </source>
</evidence>
<proteinExistence type="predicted"/>
<gene>
    <name evidence="3" type="primary">LOC108561207</name>
</gene>
<dbReference type="Gene3D" id="2.170.300.10">
    <property type="entry name" value="Tie2 ligand-binding domain superfamily"/>
    <property type="match status" value="1"/>
</dbReference>
<evidence type="ECO:0000313" key="2">
    <source>
        <dbReference type="Proteomes" id="UP000695000"/>
    </source>
</evidence>
<evidence type="ECO:0000256" key="1">
    <source>
        <dbReference type="SAM" id="SignalP"/>
    </source>
</evidence>
<protein>
    <submittedName>
        <fullName evidence="3">Uncharacterized protein LOC108561207 isoform X1</fullName>
    </submittedName>
</protein>
<accession>A0ABM1MIY9</accession>
<organism evidence="2 3">
    <name type="scientific">Nicrophorus vespilloides</name>
    <name type="common">Boreal carrion beetle</name>
    <dbReference type="NCBI Taxonomy" id="110193"/>
    <lineage>
        <taxon>Eukaryota</taxon>
        <taxon>Metazoa</taxon>
        <taxon>Ecdysozoa</taxon>
        <taxon>Arthropoda</taxon>
        <taxon>Hexapoda</taxon>
        <taxon>Insecta</taxon>
        <taxon>Pterygota</taxon>
        <taxon>Neoptera</taxon>
        <taxon>Endopterygota</taxon>
        <taxon>Coleoptera</taxon>
        <taxon>Polyphaga</taxon>
        <taxon>Staphyliniformia</taxon>
        <taxon>Silphidae</taxon>
        <taxon>Nicrophorinae</taxon>
        <taxon>Nicrophorus</taxon>
    </lineage>
</organism>